<dbReference type="Ensembl" id="ENSBMST00010020988.1">
    <property type="protein sequence ID" value="ENSBMSP00010018996.1"/>
    <property type="gene ID" value="ENSBMSG00010013794.1"/>
</dbReference>
<dbReference type="AlphaFoldDB" id="A0A8C0DGT7"/>
<organism evidence="1">
    <name type="scientific">Balaenoptera musculus</name>
    <name type="common">Blue whale</name>
    <dbReference type="NCBI Taxonomy" id="9771"/>
    <lineage>
        <taxon>Eukaryota</taxon>
        <taxon>Metazoa</taxon>
        <taxon>Chordata</taxon>
        <taxon>Craniata</taxon>
        <taxon>Vertebrata</taxon>
        <taxon>Euteleostomi</taxon>
        <taxon>Mammalia</taxon>
        <taxon>Eutheria</taxon>
        <taxon>Laurasiatheria</taxon>
        <taxon>Artiodactyla</taxon>
        <taxon>Whippomorpha</taxon>
        <taxon>Cetacea</taxon>
        <taxon>Mysticeti</taxon>
        <taxon>Balaenopteridae</taxon>
        <taxon>Balaenoptera</taxon>
    </lineage>
</organism>
<reference evidence="1" key="1">
    <citation type="submission" date="2023-09" db="UniProtKB">
        <authorList>
            <consortium name="Ensembl"/>
        </authorList>
    </citation>
    <scope>IDENTIFICATION</scope>
</reference>
<dbReference type="GeneTree" id="ENSGT01000000221721"/>
<evidence type="ECO:0000313" key="1">
    <source>
        <dbReference type="Ensembl" id="ENSBMSP00010018996.1"/>
    </source>
</evidence>
<name>A0A8C0DGT7_BALMU</name>
<proteinExistence type="predicted"/>
<sequence>MGWVQLFVVRQSHNLVINTPGECLAGVVHMRLAPLPFRAIRVTCTGSCRVSNKVSDVAWVVEEGYFKKKRGEASED</sequence>
<accession>A0A8C0DGT7</accession>
<protein>
    <submittedName>
        <fullName evidence="1">Uncharacterized protein</fullName>
    </submittedName>
</protein>